<organism evidence="9 10">
    <name type="scientific">Kuraishia capsulata CBS 1993</name>
    <dbReference type="NCBI Taxonomy" id="1382522"/>
    <lineage>
        <taxon>Eukaryota</taxon>
        <taxon>Fungi</taxon>
        <taxon>Dikarya</taxon>
        <taxon>Ascomycota</taxon>
        <taxon>Saccharomycotina</taxon>
        <taxon>Pichiomycetes</taxon>
        <taxon>Pichiales</taxon>
        <taxon>Pichiaceae</taxon>
        <taxon>Kuraishia</taxon>
    </lineage>
</organism>
<evidence type="ECO:0000313" key="10">
    <source>
        <dbReference type="Proteomes" id="UP000019384"/>
    </source>
</evidence>
<evidence type="ECO:0000256" key="6">
    <source>
        <dbReference type="PIRSR" id="PIRSR604254-1"/>
    </source>
</evidence>
<reference evidence="9" key="2">
    <citation type="submission" date="2014-02" db="EMBL/GenBank/DDBJ databases">
        <title>Complete DNA sequence of /Kuraishia capsulata/ illustrates novel genomic features among budding yeasts (/Saccharomycotina/).</title>
        <authorList>
            <person name="Morales L."/>
            <person name="Noel B."/>
            <person name="Porcel B."/>
            <person name="Marcet-Houben M."/>
            <person name="Hullo M-F."/>
            <person name="Sacerdot C."/>
            <person name="Tekaia F."/>
            <person name="Leh-Louis V."/>
            <person name="Despons L."/>
            <person name="Khanna V."/>
            <person name="Aury J-M."/>
            <person name="Barbe V."/>
            <person name="Couloux A."/>
            <person name="Labadie K."/>
            <person name="Pelletier E."/>
            <person name="Souciet J-L."/>
            <person name="Boekhout T."/>
            <person name="Gabaldon T."/>
            <person name="Wincker P."/>
            <person name="Dujon B."/>
        </authorList>
    </citation>
    <scope>NUCLEOTIDE SEQUENCE</scope>
    <source>
        <strain evidence="9">CBS 1993</strain>
    </source>
</reference>
<feature type="transmembrane region" description="Helical" evidence="8">
    <location>
        <begin position="192"/>
        <end position="211"/>
    </location>
</feature>
<comment type="similarity">
    <text evidence="2">Belongs to the ADIPOR family.</text>
</comment>
<evidence type="ECO:0000256" key="2">
    <source>
        <dbReference type="ARBA" id="ARBA00007018"/>
    </source>
</evidence>
<feature type="transmembrane region" description="Helical" evidence="8">
    <location>
        <begin position="124"/>
        <end position="145"/>
    </location>
</feature>
<feature type="transmembrane region" description="Helical" evidence="8">
    <location>
        <begin position="256"/>
        <end position="276"/>
    </location>
</feature>
<evidence type="ECO:0000256" key="5">
    <source>
        <dbReference type="ARBA" id="ARBA00023136"/>
    </source>
</evidence>
<dbReference type="GeneID" id="34517968"/>
<reference evidence="9" key="1">
    <citation type="submission" date="2013-12" db="EMBL/GenBank/DDBJ databases">
        <authorList>
            <person name="Genoscope - CEA"/>
        </authorList>
    </citation>
    <scope>NUCLEOTIDE SEQUENCE</scope>
    <source>
        <strain evidence="9">CBS 1993</strain>
    </source>
</reference>
<feature type="transmembrane region" description="Helical" evidence="8">
    <location>
        <begin position="83"/>
        <end position="104"/>
    </location>
</feature>
<protein>
    <submittedName>
        <fullName evidence="9">Uncharacterized protein</fullName>
    </submittedName>
</protein>
<keyword evidence="6" id="KW-0479">Metal-binding</keyword>
<feature type="transmembrane region" description="Helical" evidence="8">
    <location>
        <begin position="296"/>
        <end position="319"/>
    </location>
</feature>
<dbReference type="OrthoDB" id="529367at2759"/>
<keyword evidence="10" id="KW-1185">Reference proteome</keyword>
<feature type="binding site" evidence="6">
    <location>
        <position position="294"/>
    </location>
    <ligand>
        <name>Zn(2+)</name>
        <dbReference type="ChEBI" id="CHEBI:29105"/>
    </ligand>
</feature>
<evidence type="ECO:0000256" key="1">
    <source>
        <dbReference type="ARBA" id="ARBA00004141"/>
    </source>
</evidence>
<dbReference type="PANTHER" id="PTHR20855:SF52">
    <property type="entry name" value="ADIPONECTIN RECEPTOR PROTEIN"/>
    <property type="match status" value="1"/>
</dbReference>
<dbReference type="GO" id="GO:0038023">
    <property type="term" value="F:signaling receptor activity"/>
    <property type="evidence" value="ECO:0007669"/>
    <property type="project" value="TreeGrafter"/>
</dbReference>
<name>W6MGE6_9ASCO</name>
<evidence type="ECO:0000313" key="9">
    <source>
        <dbReference type="EMBL" id="CDK24563.1"/>
    </source>
</evidence>
<keyword evidence="3 8" id="KW-0812">Transmembrane</keyword>
<dbReference type="GO" id="GO:0006882">
    <property type="term" value="P:intracellular zinc ion homeostasis"/>
    <property type="evidence" value="ECO:0007669"/>
    <property type="project" value="TreeGrafter"/>
</dbReference>
<dbReference type="PANTHER" id="PTHR20855">
    <property type="entry name" value="ADIPOR/PROGESTIN RECEPTOR-RELATED"/>
    <property type="match status" value="1"/>
</dbReference>
<keyword evidence="4 8" id="KW-1133">Transmembrane helix</keyword>
<dbReference type="HOGENOM" id="CLU_023075_2_0_1"/>
<feature type="compositionally biased region" description="Polar residues" evidence="7">
    <location>
        <begin position="10"/>
        <end position="22"/>
    </location>
</feature>
<dbReference type="Pfam" id="PF03006">
    <property type="entry name" value="HlyIII"/>
    <property type="match status" value="1"/>
</dbReference>
<dbReference type="STRING" id="1382522.W6MGE6"/>
<feature type="transmembrane region" description="Helical" evidence="8">
    <location>
        <begin position="166"/>
        <end position="186"/>
    </location>
</feature>
<accession>W6MGE6</accession>
<keyword evidence="5 8" id="KW-0472">Membrane</keyword>
<sequence length="325" mass="36391">MSAELRARSMATTASESQQSETAPLLDNKTPKRKLYRISEIPEWQHDNAYILTHYIGETRSFRECFGSLAYLHNEIVNIYTHLVPGIVMPIVALLAGLFIPISTEKQLFPVIPVDIPVYSTTGYADYFFFLLFFAGVCTCLSLSATYHSVKCHSLGVAVFANQLDYLGIVILIVTSIVGILFYAFIDHPTSRAVFTSITLVQGVLCGVVSMKRQFRHHSWRPFRAAMFIVFGLSSVLPLGYSVVRYGFDQTRRRAGLSWAITEGAMYIGGAIIYALRIPERFAPGKFDVFGHSHQIFHVLVVGAASCHLMALATAYRYAHEVNWE</sequence>
<keyword evidence="6" id="KW-0862">Zinc</keyword>
<evidence type="ECO:0000256" key="4">
    <source>
        <dbReference type="ARBA" id="ARBA00022989"/>
    </source>
</evidence>
<dbReference type="GO" id="GO:0016020">
    <property type="term" value="C:membrane"/>
    <property type="evidence" value="ECO:0007669"/>
    <property type="project" value="UniProtKB-SubCell"/>
</dbReference>
<dbReference type="Proteomes" id="UP000019384">
    <property type="component" value="Unassembled WGS sequence"/>
</dbReference>
<dbReference type="RefSeq" id="XP_022456580.1">
    <property type="nucleotide sequence ID" value="XM_022605076.1"/>
</dbReference>
<dbReference type="EMBL" id="HG793125">
    <property type="protein sequence ID" value="CDK24563.1"/>
    <property type="molecule type" value="Genomic_DNA"/>
</dbReference>
<dbReference type="InterPro" id="IPR004254">
    <property type="entry name" value="AdipoR/HlyIII-related"/>
</dbReference>
<comment type="subcellular location">
    <subcellularLocation>
        <location evidence="1">Membrane</location>
        <topology evidence="1">Multi-pass membrane protein</topology>
    </subcellularLocation>
</comment>
<feature type="binding site" evidence="6">
    <location>
        <position position="298"/>
    </location>
    <ligand>
        <name>Zn(2+)</name>
        <dbReference type="ChEBI" id="CHEBI:29105"/>
    </ligand>
</feature>
<proteinExistence type="inferred from homology"/>
<dbReference type="AlphaFoldDB" id="W6MGE6"/>
<evidence type="ECO:0000256" key="7">
    <source>
        <dbReference type="SAM" id="MobiDB-lite"/>
    </source>
</evidence>
<dbReference type="GO" id="GO:0046872">
    <property type="term" value="F:metal ion binding"/>
    <property type="evidence" value="ECO:0007669"/>
    <property type="project" value="UniProtKB-KW"/>
</dbReference>
<feature type="transmembrane region" description="Helical" evidence="8">
    <location>
        <begin position="223"/>
        <end position="244"/>
    </location>
</feature>
<evidence type="ECO:0000256" key="8">
    <source>
        <dbReference type="SAM" id="Phobius"/>
    </source>
</evidence>
<gene>
    <name evidence="9" type="ORF">KUCA_T00000529001</name>
</gene>
<evidence type="ECO:0000256" key="3">
    <source>
        <dbReference type="ARBA" id="ARBA00022692"/>
    </source>
</evidence>
<feature type="region of interest" description="Disordered" evidence="7">
    <location>
        <begin position="1"/>
        <end position="24"/>
    </location>
</feature>
<feature type="binding site" evidence="6">
    <location>
        <position position="148"/>
    </location>
    <ligand>
        <name>Zn(2+)</name>
        <dbReference type="ChEBI" id="CHEBI:29105"/>
    </ligand>
</feature>